<keyword evidence="3 11" id="KW-0489">Methyltransferase</keyword>
<evidence type="ECO:0000256" key="1">
    <source>
        <dbReference type="ARBA" id="ARBA00006594"/>
    </source>
</evidence>
<dbReference type="GO" id="GO:0003677">
    <property type="term" value="F:DNA binding"/>
    <property type="evidence" value="ECO:0007669"/>
    <property type="project" value="UniProtKB-KW"/>
</dbReference>
<evidence type="ECO:0000259" key="10">
    <source>
        <dbReference type="Pfam" id="PF13588"/>
    </source>
</evidence>
<dbReference type="AlphaFoldDB" id="Q63QA7"/>
<accession>Q63QA7</accession>
<name>Q63QA7_BURPS</name>
<dbReference type="PANTHER" id="PTHR42998">
    <property type="entry name" value="TYPE I RESTRICTION ENZYME HINDVIIP M PROTEIN-RELATED"/>
    <property type="match status" value="1"/>
</dbReference>
<evidence type="ECO:0000256" key="2">
    <source>
        <dbReference type="ARBA" id="ARBA00011900"/>
    </source>
</evidence>
<evidence type="ECO:0000256" key="3">
    <source>
        <dbReference type="ARBA" id="ARBA00022603"/>
    </source>
</evidence>
<dbReference type="Gene3D" id="3.90.220.20">
    <property type="entry name" value="DNA methylase specificity domains"/>
    <property type="match status" value="1"/>
</dbReference>
<dbReference type="RefSeq" id="WP_004552628.1">
    <property type="nucleotide sequence ID" value="NC_006350.1"/>
</dbReference>
<evidence type="ECO:0000256" key="5">
    <source>
        <dbReference type="ARBA" id="ARBA00022691"/>
    </source>
</evidence>
<dbReference type="InterPro" id="IPR038333">
    <property type="entry name" value="T1MK-like_N_sf"/>
</dbReference>
<dbReference type="Gene3D" id="1.20.1260.30">
    <property type="match status" value="1"/>
</dbReference>
<dbReference type="InterPro" id="IPR003356">
    <property type="entry name" value="DNA_methylase_A-5"/>
</dbReference>
<dbReference type="Gene3D" id="3.40.50.150">
    <property type="entry name" value="Vaccinia Virus protein VP39"/>
    <property type="match status" value="1"/>
</dbReference>
<dbReference type="GO" id="GO:0009007">
    <property type="term" value="F:site-specific DNA-methyltransferase (adenine-specific) activity"/>
    <property type="evidence" value="ECO:0007669"/>
    <property type="project" value="UniProtKB-EC"/>
</dbReference>
<reference evidence="11 12" key="1">
    <citation type="journal article" date="2004" name="Proc. Natl. Acad. Sci. U.S.A.">
        <title>Genomic plasticity of the causative agent of melioidosis, Burkholderia pseudomallei.</title>
        <authorList>
            <person name="Holden M.T.G."/>
            <person name="Titball R.W."/>
            <person name="Peacock S.J."/>
            <person name="Cerdeno-Tarraga A.M."/>
            <person name="Atkins T."/>
            <person name="Crossman L.C."/>
            <person name="Pitt T."/>
            <person name="Churcher C."/>
            <person name="Mungall K."/>
            <person name="Bentley S.D."/>
            <person name="Sebaihia M."/>
            <person name="Thomson N.R."/>
            <person name="Bason N."/>
            <person name="Beacham I.R."/>
            <person name="Brooks K."/>
            <person name="Brown K.A."/>
            <person name="Brown N.F."/>
            <person name="Challis G.L."/>
            <person name="Cherevach I."/>
            <person name="Chillingworth T."/>
            <person name="Cronin A."/>
            <person name="Crosset B."/>
            <person name="Davis P."/>
            <person name="DeShazer D."/>
            <person name="Feltwell T."/>
            <person name="Fraser A."/>
            <person name="Hance Z."/>
            <person name="Hauser H."/>
            <person name="Holroyd S."/>
            <person name="Jagels K."/>
            <person name="Keith K.E."/>
            <person name="Maddison M."/>
            <person name="Moule S."/>
            <person name="Price C."/>
            <person name="Quail M.A."/>
            <person name="Rabbinowitsch E."/>
            <person name="Rutherford K."/>
            <person name="Sanders M."/>
            <person name="Simmonds M."/>
            <person name="Songsivilai S."/>
            <person name="Stevens K."/>
            <person name="Tumapa S."/>
            <person name="Vesaratchavest M."/>
            <person name="Whitehead S."/>
            <person name="Yeats C."/>
            <person name="Barrell B.G."/>
            <person name="Oyston P.C.F."/>
            <person name="Parkhill J."/>
        </authorList>
    </citation>
    <scope>NUCLEOTIDE SEQUENCE [LARGE SCALE GENOMIC DNA]</scope>
    <source>
        <strain evidence="11 12">K96243</strain>
    </source>
</reference>
<dbReference type="Proteomes" id="UP000000605">
    <property type="component" value="Chromosome 1"/>
</dbReference>
<evidence type="ECO:0000256" key="4">
    <source>
        <dbReference type="ARBA" id="ARBA00022679"/>
    </source>
</evidence>
<dbReference type="STRING" id="272560.BPSL3118"/>
<dbReference type="InterPro" id="IPR029464">
    <property type="entry name" value="HSDR_N"/>
</dbReference>
<dbReference type="InterPro" id="IPR052916">
    <property type="entry name" value="Type-I_RE_MTase_Subunit"/>
</dbReference>
<evidence type="ECO:0000313" key="11">
    <source>
        <dbReference type="EMBL" id="CAH37128.1"/>
    </source>
</evidence>
<comment type="similarity">
    <text evidence="1">Belongs to the N(4)/N(6)-methyltransferase family.</text>
</comment>
<gene>
    <name evidence="11" type="ordered locus">BPSL3118</name>
</gene>
<dbReference type="EC" id="2.1.1.72" evidence="2"/>
<evidence type="ECO:0000256" key="6">
    <source>
        <dbReference type="ARBA" id="ARBA00022747"/>
    </source>
</evidence>
<feature type="domain" description="Type I restriction enzyme R protein N-terminal" evidence="10">
    <location>
        <begin position="42"/>
        <end position="113"/>
    </location>
</feature>
<dbReference type="SUPFAM" id="SSF53335">
    <property type="entry name" value="S-adenosyl-L-methionine-dependent methyltransferases"/>
    <property type="match status" value="1"/>
</dbReference>
<dbReference type="EMBL" id="BX571965">
    <property type="protein sequence ID" value="CAH37128.1"/>
    <property type="molecule type" value="Genomic_DNA"/>
</dbReference>
<dbReference type="PATRIC" id="fig|272560.51.peg.2125"/>
<feature type="domain" description="DNA methylase adenine-specific" evidence="9">
    <location>
        <begin position="291"/>
        <end position="549"/>
    </location>
</feature>
<evidence type="ECO:0000259" key="9">
    <source>
        <dbReference type="Pfam" id="PF02384"/>
    </source>
</evidence>
<dbReference type="InterPro" id="IPR029063">
    <property type="entry name" value="SAM-dependent_MTases_sf"/>
</dbReference>
<dbReference type="eggNOG" id="COG0286">
    <property type="taxonomic scope" value="Bacteria"/>
</dbReference>
<dbReference type="GO" id="GO:0008170">
    <property type="term" value="F:N-methyltransferase activity"/>
    <property type="evidence" value="ECO:0007669"/>
    <property type="project" value="InterPro"/>
</dbReference>
<keyword evidence="4" id="KW-0808">Transferase</keyword>
<organism evidence="11 12">
    <name type="scientific">Burkholderia pseudomallei (strain K96243)</name>
    <dbReference type="NCBI Taxonomy" id="272560"/>
    <lineage>
        <taxon>Bacteria</taxon>
        <taxon>Pseudomonadati</taxon>
        <taxon>Pseudomonadota</taxon>
        <taxon>Betaproteobacteria</taxon>
        <taxon>Burkholderiales</taxon>
        <taxon>Burkholderiaceae</taxon>
        <taxon>Burkholderia</taxon>
        <taxon>pseudomallei group</taxon>
    </lineage>
</organism>
<dbReference type="GO" id="GO:0009307">
    <property type="term" value="P:DNA restriction-modification system"/>
    <property type="evidence" value="ECO:0007669"/>
    <property type="project" value="UniProtKB-KW"/>
</dbReference>
<dbReference type="Pfam" id="PF13588">
    <property type="entry name" value="HSDR_N_2"/>
    <property type="match status" value="1"/>
</dbReference>
<dbReference type="PRINTS" id="PR00507">
    <property type="entry name" value="N12N6MTFRASE"/>
</dbReference>
<evidence type="ECO:0000256" key="7">
    <source>
        <dbReference type="ARBA" id="ARBA00023125"/>
    </source>
</evidence>
<keyword evidence="6" id="KW-0680">Restriction system</keyword>
<dbReference type="SUPFAM" id="SSF116734">
    <property type="entry name" value="DNA methylase specificity domain"/>
    <property type="match status" value="1"/>
</dbReference>
<dbReference type="PROSITE" id="PS00092">
    <property type="entry name" value="N6_MTASE"/>
    <property type="match status" value="1"/>
</dbReference>
<comment type="catalytic activity">
    <reaction evidence="8">
        <text>a 2'-deoxyadenosine in DNA + S-adenosyl-L-methionine = an N(6)-methyl-2'-deoxyadenosine in DNA + S-adenosyl-L-homocysteine + H(+)</text>
        <dbReference type="Rhea" id="RHEA:15197"/>
        <dbReference type="Rhea" id="RHEA-COMP:12418"/>
        <dbReference type="Rhea" id="RHEA-COMP:12419"/>
        <dbReference type="ChEBI" id="CHEBI:15378"/>
        <dbReference type="ChEBI" id="CHEBI:57856"/>
        <dbReference type="ChEBI" id="CHEBI:59789"/>
        <dbReference type="ChEBI" id="CHEBI:90615"/>
        <dbReference type="ChEBI" id="CHEBI:90616"/>
        <dbReference type="EC" id="2.1.1.72"/>
    </reaction>
</comment>
<dbReference type="PANTHER" id="PTHR42998:SF1">
    <property type="entry name" value="TYPE I RESTRICTION ENZYME HINDI METHYLASE SUBUNIT"/>
    <property type="match status" value="1"/>
</dbReference>
<keyword evidence="5" id="KW-0949">S-adenosyl-L-methionine</keyword>
<dbReference type="GO" id="GO:0032259">
    <property type="term" value="P:methylation"/>
    <property type="evidence" value="ECO:0007669"/>
    <property type="project" value="UniProtKB-KW"/>
</dbReference>
<evidence type="ECO:0000256" key="8">
    <source>
        <dbReference type="ARBA" id="ARBA00047942"/>
    </source>
</evidence>
<dbReference type="KEGG" id="bps:BPSL3118"/>
<evidence type="ECO:0000313" key="12">
    <source>
        <dbReference type="Proteomes" id="UP000000605"/>
    </source>
</evidence>
<keyword evidence="7" id="KW-0238">DNA-binding</keyword>
<dbReference type="Gene3D" id="3.90.1570.30">
    <property type="match status" value="1"/>
</dbReference>
<keyword evidence="12" id="KW-1185">Reference proteome</keyword>
<proteinExistence type="inferred from homology"/>
<protein>
    <recommendedName>
        <fullName evidence="2">site-specific DNA-methyltransferase (adenine-specific)</fullName>
        <ecNumber evidence="2">2.1.1.72</ecNumber>
    </recommendedName>
</protein>
<dbReference type="InterPro" id="IPR044946">
    <property type="entry name" value="Restrct_endonuc_typeI_TRD_sf"/>
</dbReference>
<dbReference type="InterPro" id="IPR002052">
    <property type="entry name" value="DNA_methylase_N6_adenine_CS"/>
</dbReference>
<sequence length="866" mass="95570">MSKSANETETVIKRILPYLQRRGYEIETDLHFETAASTPERYEAGFVDILVWPNDKTYPKGKPAFLIEAKRIAKKLSEQDKKQALSYARADGYDVPFVVVCNGAEIRSYNAKTGEPIQWNGKLSSKIPAKSQLKSVLKDFKTDPQAVRIELPGEDGPLDGSSALPFRPSLPLRQLNALFSRCHDAIRKNEKDENHIFDDFSKLLFLKLLEEKADTEEGFNLPYSYTFHELAALPDAKADQVQNAIMDMIKKIRTDKSYGDVLANPIHLKVAKTFLYLVRQLAAVSFTDSTTDSKGAAFEYFVRATLKGKKLGQYFTPRPLVRLMSAIVGQEKIVNALLSGAAAPKVLDPACGTGGFLVYLMGDSLRVANQKLADRAINAATHRELVRKIRQQVFFGSDANEGVACAAKMNMIVAGDGHSNIQPENSLARTAKNWNIQDSDCDFILTNPPFGTSESGALSDKDMGQFEVQTTKGQLLFLQKMVLSARRGGEICTVIDEGVLNTDTAAPIRKWLLSKAKLLAVVRLPDETFRPNKINVRSSVLYLQRMTEEEEEIADDIKYPVAFCDIETFGMDGAGDIARNFDLDTLIDSVGKNILRTGRTRSGKHWSVFDVAVLMIRDDKASRFDVKYWRPGVTNAMKEIVSVGGKTIKELNTIPTARGTSPSADSYVDAADGYALVIKSGSNISRYGELIVDGDYIEKSLFDEYVEKAHTQGRNFNLVRPGDVLVSSTGDGTLGKCCVYRPSTDPITGETVPYAAIAEGHVAIIRVDPDVIWPEYLCDYLRVGFGAQQIERLYTGSTGMIELTPAALDEVVVNLLSGIEEQKKYSEALRKGEAQARSTSEQAASEMSAALDSFRSSTSTLLELTT</sequence>
<dbReference type="Pfam" id="PF02384">
    <property type="entry name" value="N6_Mtase"/>
    <property type="match status" value="1"/>
</dbReference>